<dbReference type="AlphaFoldDB" id="D0L524"/>
<dbReference type="EMBL" id="CP001802">
    <property type="protein sequence ID" value="ACY20476.1"/>
    <property type="molecule type" value="Genomic_DNA"/>
</dbReference>
<keyword evidence="3" id="KW-1185">Reference proteome</keyword>
<organism evidence="2 3">
    <name type="scientific">Gordonia bronchialis (strain ATCC 25592 / DSM 43247 / BCRC 13721 / JCM 3198 / KCTC 3076 / NBRC 16047 / NCTC 10667)</name>
    <name type="common">Rhodococcus bronchialis</name>
    <dbReference type="NCBI Taxonomy" id="526226"/>
    <lineage>
        <taxon>Bacteria</taxon>
        <taxon>Bacillati</taxon>
        <taxon>Actinomycetota</taxon>
        <taxon>Actinomycetes</taxon>
        <taxon>Mycobacteriales</taxon>
        <taxon>Gordoniaceae</taxon>
        <taxon>Gordonia</taxon>
    </lineage>
</organism>
<dbReference type="KEGG" id="gbr:Gbro_1168"/>
<proteinExistence type="predicted"/>
<sequence length="76" mass="8970">MRRPKLRLRLGTRTWHGIGDERPHLHTRDPDDEPRFLRLTDEDIEQARTRPHVLRLHTSRHDLNPNSGVDHPDDAA</sequence>
<gene>
    <name evidence="2" type="ordered locus">Gbro_1168</name>
</gene>
<accession>D0L524</accession>
<feature type="region of interest" description="Disordered" evidence="1">
    <location>
        <begin position="16"/>
        <end position="76"/>
    </location>
</feature>
<reference evidence="2 3" key="2">
    <citation type="journal article" date="2010" name="Stand. Genomic Sci.">
        <title>Complete genome sequence of Gordonia bronchialis type strain (3410).</title>
        <authorList>
            <person name="Ivanova N."/>
            <person name="Sikorski J."/>
            <person name="Jando M."/>
            <person name="Lapidus A."/>
            <person name="Nolan M."/>
            <person name="Lucas S."/>
            <person name="Del Rio T.G."/>
            <person name="Tice H."/>
            <person name="Copeland A."/>
            <person name="Cheng J.F."/>
            <person name="Chen F."/>
            <person name="Bruce D."/>
            <person name="Goodwin L."/>
            <person name="Pitluck S."/>
            <person name="Mavromatis K."/>
            <person name="Ovchinnikova G."/>
            <person name="Pati A."/>
            <person name="Chen A."/>
            <person name="Palaniappan K."/>
            <person name="Land M."/>
            <person name="Hauser L."/>
            <person name="Chang Y.J."/>
            <person name="Jeffries C.D."/>
            <person name="Chain P."/>
            <person name="Saunders E."/>
            <person name="Han C."/>
            <person name="Detter J.C."/>
            <person name="Brettin T."/>
            <person name="Rohde M."/>
            <person name="Goker M."/>
            <person name="Bristow J."/>
            <person name="Eisen J.A."/>
            <person name="Markowitz V."/>
            <person name="Hugenholtz P."/>
            <person name="Klenk H.P."/>
            <person name="Kyrpides N.C."/>
        </authorList>
    </citation>
    <scope>NUCLEOTIDE SEQUENCE [LARGE SCALE GENOMIC DNA]</scope>
    <source>
        <strain evidence="3">ATCC 25592 / DSM 43247 / BCRC 13721 / JCM 3198 / KCTC 3076 / NBRC 16047 / NCTC 10667</strain>
    </source>
</reference>
<name>D0L524_GORB4</name>
<dbReference type="Proteomes" id="UP000001219">
    <property type="component" value="Chromosome"/>
</dbReference>
<feature type="compositionally biased region" description="Basic residues" evidence="1">
    <location>
        <begin position="49"/>
        <end position="58"/>
    </location>
</feature>
<feature type="compositionally biased region" description="Basic and acidic residues" evidence="1">
    <location>
        <begin position="18"/>
        <end position="48"/>
    </location>
</feature>
<evidence type="ECO:0000313" key="3">
    <source>
        <dbReference type="Proteomes" id="UP000001219"/>
    </source>
</evidence>
<reference evidence="3" key="1">
    <citation type="submission" date="2009-10" db="EMBL/GenBank/DDBJ databases">
        <title>The complete chromosome of Gordonia bronchialis DSM 43247.</title>
        <authorList>
            <consortium name="US DOE Joint Genome Institute (JGI-PGF)"/>
            <person name="Lucas S."/>
            <person name="Copeland A."/>
            <person name="Lapidus A."/>
            <person name="Glavina del Rio T."/>
            <person name="Dalin E."/>
            <person name="Tice H."/>
            <person name="Bruce D."/>
            <person name="Goodwin L."/>
            <person name="Pitluck S."/>
            <person name="Kyrpides N."/>
            <person name="Mavromatis K."/>
            <person name="Ivanova N."/>
            <person name="Ovchinnikova G."/>
            <person name="Saunders E."/>
            <person name="Brettin T."/>
            <person name="Detter J.C."/>
            <person name="Han C."/>
            <person name="Larimer F."/>
            <person name="Land M."/>
            <person name="Hauser L."/>
            <person name="Markowitz V."/>
            <person name="Cheng J.-F."/>
            <person name="Hugenholtz P."/>
            <person name="Woyke T."/>
            <person name="Wu D."/>
            <person name="Jando M."/>
            <person name="Schneider S."/>
            <person name="Goeker M."/>
            <person name="Klenk H.-P."/>
            <person name="Eisen J.A."/>
        </authorList>
    </citation>
    <scope>NUCLEOTIDE SEQUENCE [LARGE SCALE GENOMIC DNA]</scope>
    <source>
        <strain evidence="3">ATCC 25592 / DSM 43247 / BCRC 13721 / JCM 3198 / KCTC 3076 / NBRC 16047 / NCTC 10667</strain>
    </source>
</reference>
<dbReference type="STRING" id="526226.Gbro_1168"/>
<dbReference type="HOGENOM" id="CLU_2649345_0_0_11"/>
<evidence type="ECO:0000256" key="1">
    <source>
        <dbReference type="SAM" id="MobiDB-lite"/>
    </source>
</evidence>
<protein>
    <submittedName>
        <fullName evidence="2">Uncharacterized protein</fullName>
    </submittedName>
</protein>
<evidence type="ECO:0000313" key="2">
    <source>
        <dbReference type="EMBL" id="ACY20476.1"/>
    </source>
</evidence>